<accession>A0A5S4FMQ5</accession>
<dbReference type="InterPro" id="IPR012338">
    <property type="entry name" value="Beta-lactam/transpept-like"/>
</dbReference>
<dbReference type="InterPro" id="IPR050491">
    <property type="entry name" value="AmpC-like"/>
</dbReference>
<proteinExistence type="predicted"/>
<dbReference type="Gene3D" id="3.40.710.10">
    <property type="entry name" value="DD-peptidase/beta-lactamase superfamily"/>
    <property type="match status" value="1"/>
</dbReference>
<organism evidence="2 3">
    <name type="scientific">Nonomuraea zeae</name>
    <dbReference type="NCBI Taxonomy" id="1642303"/>
    <lineage>
        <taxon>Bacteria</taxon>
        <taxon>Bacillati</taxon>
        <taxon>Actinomycetota</taxon>
        <taxon>Actinomycetes</taxon>
        <taxon>Streptosporangiales</taxon>
        <taxon>Streptosporangiaceae</taxon>
        <taxon>Nonomuraea</taxon>
    </lineage>
</organism>
<dbReference type="Pfam" id="PF00144">
    <property type="entry name" value="Beta-lactamase"/>
    <property type="match status" value="1"/>
</dbReference>
<comment type="caution">
    <text evidence="2">The sequence shown here is derived from an EMBL/GenBank/DDBJ whole genome shotgun (WGS) entry which is preliminary data.</text>
</comment>
<evidence type="ECO:0000313" key="2">
    <source>
        <dbReference type="EMBL" id="TMR21953.1"/>
    </source>
</evidence>
<sequence length="467" mass="49921">MNDARLDALMSGRFDTLTRIAGLWRIPGFSLAIIREADAATYAWGLRDAGRRLPMTESTRVPLGSLSKSLIAAVAAQRVAEQVTGWDRAQEPSFLPASHQGVTLAHLLSHSSGMPSYNLLLHYSADETRAALLERLRHLAGAHAPGTAYLYSNTMFIAACGLLESLTAVPWERQYHDLLRAIGIAGHMIDAEGVEKASPHGWAEEQGAFVVEEIEPVPATAHPLAGLICDIREMVAFMRLHLFGTGESGRLLGEGDLAELRRSRIRMPEIGYPAGATSTGYGLGWVLGRAGEHEMLIHAGSVGNMRAMTALLPDSGVGVSLLCNGDAEHSPVHPECCFMCAVVFRVIDWLCATKLALPDEPVPPPVRRADAAPLPRAVRAAAEPDLAGSYSHPGFGTLTVAPSDGGHLRLRYGRYSGLLARGPAGAISAVPDGRDGPVVPVQRGGRSLLARMEPSVPSFPFARVRRG</sequence>
<feature type="domain" description="Beta-lactamase-related" evidence="1">
    <location>
        <begin position="20"/>
        <end position="329"/>
    </location>
</feature>
<reference evidence="2 3" key="1">
    <citation type="submission" date="2019-05" db="EMBL/GenBank/DDBJ databases">
        <title>Draft genome sequence of Nonomuraea zeae DSM 100528.</title>
        <authorList>
            <person name="Saricaoglu S."/>
            <person name="Isik K."/>
        </authorList>
    </citation>
    <scope>NUCLEOTIDE SEQUENCE [LARGE SCALE GENOMIC DNA]</scope>
    <source>
        <strain evidence="2 3">DSM 100528</strain>
    </source>
</reference>
<dbReference type="RefSeq" id="WP_138696940.1">
    <property type="nucleotide sequence ID" value="NZ_JBHSAZ010000107.1"/>
</dbReference>
<dbReference type="AlphaFoldDB" id="A0A5S4FMQ5"/>
<name>A0A5S4FMQ5_9ACTN</name>
<dbReference type="Proteomes" id="UP000306628">
    <property type="component" value="Unassembled WGS sequence"/>
</dbReference>
<gene>
    <name evidence="2" type="ORF">ETD85_50205</name>
</gene>
<dbReference type="EMBL" id="VCKX01000286">
    <property type="protein sequence ID" value="TMR21953.1"/>
    <property type="molecule type" value="Genomic_DNA"/>
</dbReference>
<keyword evidence="3" id="KW-1185">Reference proteome</keyword>
<dbReference type="PANTHER" id="PTHR46825">
    <property type="entry name" value="D-ALANYL-D-ALANINE-CARBOXYPEPTIDASE/ENDOPEPTIDASE AMPH"/>
    <property type="match status" value="1"/>
</dbReference>
<dbReference type="InterPro" id="IPR001466">
    <property type="entry name" value="Beta-lactam-related"/>
</dbReference>
<dbReference type="PANTHER" id="PTHR46825:SF15">
    <property type="entry name" value="BETA-LACTAMASE-RELATED DOMAIN-CONTAINING PROTEIN"/>
    <property type="match status" value="1"/>
</dbReference>
<evidence type="ECO:0000259" key="1">
    <source>
        <dbReference type="Pfam" id="PF00144"/>
    </source>
</evidence>
<protein>
    <submittedName>
        <fullName evidence="2">Beta-lactamase family protein</fullName>
    </submittedName>
</protein>
<evidence type="ECO:0000313" key="3">
    <source>
        <dbReference type="Proteomes" id="UP000306628"/>
    </source>
</evidence>
<dbReference type="OrthoDB" id="3174977at2"/>
<dbReference type="SUPFAM" id="SSF56601">
    <property type="entry name" value="beta-lactamase/transpeptidase-like"/>
    <property type="match status" value="1"/>
</dbReference>